<name>A0A6A8SJ54_9FIRM</name>
<accession>A0A6A8SJ54</accession>
<dbReference type="RefSeq" id="WP_006785500.1">
    <property type="nucleotide sequence ID" value="NZ_JADMYN010000005.1"/>
</dbReference>
<gene>
    <name evidence="1" type="ORF">GMA92_07390</name>
</gene>
<comment type="caution">
    <text evidence="1">The sequence shown here is derived from an EMBL/GenBank/DDBJ whole genome shotgun (WGS) entry which is preliminary data.</text>
</comment>
<dbReference type="AlphaFoldDB" id="A0A6A8SJ54"/>
<dbReference type="Proteomes" id="UP000487649">
    <property type="component" value="Unassembled WGS sequence"/>
</dbReference>
<protein>
    <submittedName>
        <fullName evidence="1">Uncharacterized protein</fullName>
    </submittedName>
</protein>
<dbReference type="EMBL" id="WMQE01000013">
    <property type="protein sequence ID" value="MTK21243.1"/>
    <property type="molecule type" value="Genomic_DNA"/>
</dbReference>
<evidence type="ECO:0000313" key="2">
    <source>
        <dbReference type="Proteomes" id="UP000487649"/>
    </source>
</evidence>
<proteinExistence type="predicted"/>
<sequence length="92" mass="10524">MRTEKEFINYITECPTNVKIRGNRQNIILTCEETEVKFPVVDHIYTRFVCSLSHAEVLSTGRLEELSEQVLQALANAVTGRRESSFDVTFEA</sequence>
<reference evidence="1 2" key="1">
    <citation type="journal article" date="2019" name="Nat. Med.">
        <title>A library of human gut bacterial isolates paired with longitudinal multiomics data enables mechanistic microbiome research.</title>
        <authorList>
            <person name="Poyet M."/>
            <person name="Groussin M."/>
            <person name="Gibbons S.M."/>
            <person name="Avila-Pacheco J."/>
            <person name="Jiang X."/>
            <person name="Kearney S.M."/>
            <person name="Perrotta A.R."/>
            <person name="Berdy B."/>
            <person name="Zhao S."/>
            <person name="Lieberman T.D."/>
            <person name="Swanson P.K."/>
            <person name="Smith M."/>
            <person name="Roesemann S."/>
            <person name="Alexander J.E."/>
            <person name="Rich S.A."/>
            <person name="Livny J."/>
            <person name="Vlamakis H."/>
            <person name="Clish C."/>
            <person name="Bullock K."/>
            <person name="Deik A."/>
            <person name="Scott J."/>
            <person name="Pierce K.A."/>
            <person name="Xavier R.J."/>
            <person name="Alm E.J."/>
        </authorList>
    </citation>
    <scope>NUCLEOTIDE SEQUENCE [LARGE SCALE GENOMIC DNA]</scope>
    <source>
        <strain evidence="1 2">BIOML-A198</strain>
    </source>
</reference>
<organism evidence="1 2">
    <name type="scientific">Turicibacter sanguinis</name>
    <dbReference type="NCBI Taxonomy" id="154288"/>
    <lineage>
        <taxon>Bacteria</taxon>
        <taxon>Bacillati</taxon>
        <taxon>Bacillota</taxon>
        <taxon>Erysipelotrichia</taxon>
        <taxon>Erysipelotrichales</taxon>
        <taxon>Turicibacteraceae</taxon>
        <taxon>Turicibacter</taxon>
    </lineage>
</organism>
<evidence type="ECO:0000313" key="1">
    <source>
        <dbReference type="EMBL" id="MTK21243.1"/>
    </source>
</evidence>